<keyword evidence="8" id="KW-0862">Zinc</keyword>
<dbReference type="PANTHER" id="PTHR23389:SF9">
    <property type="entry name" value="DNA LIGASE"/>
    <property type="match status" value="1"/>
</dbReference>
<reference evidence="14" key="1">
    <citation type="submission" date="2018-05" db="EMBL/GenBank/DDBJ databases">
        <authorList>
            <person name="Lanie J.A."/>
            <person name="Ng W.-L."/>
            <person name="Kazmierczak K.M."/>
            <person name="Andrzejewski T.M."/>
            <person name="Davidsen T.M."/>
            <person name="Wayne K.J."/>
            <person name="Tettelin H."/>
            <person name="Glass J.I."/>
            <person name="Rusch D."/>
            <person name="Podicherti R."/>
            <person name="Tsui H.-C.T."/>
            <person name="Winkler M.E."/>
        </authorList>
    </citation>
    <scope>NUCLEOTIDE SEQUENCE</scope>
</reference>
<name>A0A381NUT7_9ZZZZ</name>
<dbReference type="SMART" id="SM00532">
    <property type="entry name" value="LIGANc"/>
    <property type="match status" value="1"/>
</dbReference>
<dbReference type="InterPro" id="IPR004149">
    <property type="entry name" value="Znf_DNAligase_C4"/>
</dbReference>
<dbReference type="Pfam" id="PF12826">
    <property type="entry name" value="HHH_2"/>
    <property type="match status" value="1"/>
</dbReference>
<comment type="cofactor">
    <cofactor evidence="1">
        <name>Mg(2+)</name>
        <dbReference type="ChEBI" id="CHEBI:18420"/>
    </cofactor>
</comment>
<dbReference type="FunFam" id="3.30.470.30:FF:000001">
    <property type="entry name" value="DNA ligase"/>
    <property type="match status" value="1"/>
</dbReference>
<dbReference type="GO" id="GO:0005829">
    <property type="term" value="C:cytosol"/>
    <property type="evidence" value="ECO:0007669"/>
    <property type="project" value="TreeGrafter"/>
</dbReference>
<dbReference type="GO" id="GO:0003911">
    <property type="term" value="F:DNA ligase (NAD+) activity"/>
    <property type="evidence" value="ECO:0007669"/>
    <property type="project" value="UniProtKB-EC"/>
</dbReference>
<protein>
    <recommendedName>
        <fullName evidence="3">DNA ligase (NAD(+))</fullName>
        <ecNumber evidence="3">6.5.1.2</ecNumber>
    </recommendedName>
</protein>
<feature type="domain" description="BRCT" evidence="13">
    <location>
        <begin position="584"/>
        <end position="663"/>
    </location>
</feature>
<dbReference type="PANTHER" id="PTHR23389">
    <property type="entry name" value="CHROMOSOME TRANSMISSION FIDELITY FACTOR 18"/>
    <property type="match status" value="1"/>
</dbReference>
<evidence type="ECO:0000259" key="13">
    <source>
        <dbReference type="PROSITE" id="PS50172"/>
    </source>
</evidence>
<dbReference type="InterPro" id="IPR033136">
    <property type="entry name" value="DNA_ligase_CS"/>
</dbReference>
<dbReference type="HAMAP" id="MF_01588">
    <property type="entry name" value="DNA_ligase_A"/>
    <property type="match status" value="1"/>
</dbReference>
<keyword evidence="7" id="KW-0227">DNA damage</keyword>
<evidence type="ECO:0000256" key="10">
    <source>
        <dbReference type="ARBA" id="ARBA00023027"/>
    </source>
</evidence>
<comment type="function">
    <text evidence="2">DNA ligase that catalyzes the formation of phosphodiester linkages between 5'-phosphoryl and 3'-hydroxyl groups in double-stranded DNA using NAD as a coenzyme and as the energy source for the reaction. It is essential for DNA replication and repair of damaged DNA.</text>
</comment>
<dbReference type="InterPro" id="IPR010994">
    <property type="entry name" value="RuvA_2-like"/>
</dbReference>
<dbReference type="SUPFAM" id="SSF56091">
    <property type="entry name" value="DNA ligase/mRNA capping enzyme, catalytic domain"/>
    <property type="match status" value="1"/>
</dbReference>
<dbReference type="PROSITE" id="PS50172">
    <property type="entry name" value="BRCT"/>
    <property type="match status" value="1"/>
</dbReference>
<dbReference type="InterPro" id="IPR041663">
    <property type="entry name" value="DisA/LigA_HHH"/>
</dbReference>
<dbReference type="CDD" id="cd17748">
    <property type="entry name" value="BRCT_DNA_ligase_like"/>
    <property type="match status" value="1"/>
</dbReference>
<evidence type="ECO:0000256" key="9">
    <source>
        <dbReference type="ARBA" id="ARBA00022842"/>
    </source>
</evidence>
<dbReference type="Gene3D" id="6.20.10.30">
    <property type="match status" value="1"/>
</dbReference>
<dbReference type="Gene3D" id="1.10.150.20">
    <property type="entry name" value="5' to 3' exonuclease, C-terminal subdomain"/>
    <property type="match status" value="2"/>
</dbReference>
<dbReference type="GO" id="GO:0006260">
    <property type="term" value="P:DNA replication"/>
    <property type="evidence" value="ECO:0007669"/>
    <property type="project" value="UniProtKB-KW"/>
</dbReference>
<comment type="catalytic activity">
    <reaction evidence="12">
        <text>NAD(+) + (deoxyribonucleotide)n-3'-hydroxyl + 5'-phospho-(deoxyribonucleotide)m = (deoxyribonucleotide)n+m + AMP + beta-nicotinamide D-nucleotide.</text>
        <dbReference type="EC" id="6.5.1.2"/>
    </reaction>
</comment>
<dbReference type="SUPFAM" id="SSF47781">
    <property type="entry name" value="RuvA domain 2-like"/>
    <property type="match status" value="1"/>
</dbReference>
<dbReference type="GO" id="GO:0003677">
    <property type="term" value="F:DNA binding"/>
    <property type="evidence" value="ECO:0007669"/>
    <property type="project" value="InterPro"/>
</dbReference>
<dbReference type="InterPro" id="IPR018239">
    <property type="entry name" value="DNA_ligase_AS"/>
</dbReference>
<dbReference type="SUPFAM" id="SSF52113">
    <property type="entry name" value="BRCT domain"/>
    <property type="match status" value="1"/>
</dbReference>
<evidence type="ECO:0000313" key="14">
    <source>
        <dbReference type="EMBL" id="SUZ58310.1"/>
    </source>
</evidence>
<evidence type="ECO:0000256" key="4">
    <source>
        <dbReference type="ARBA" id="ARBA00022598"/>
    </source>
</evidence>
<dbReference type="InterPro" id="IPR004150">
    <property type="entry name" value="NAD_DNA_ligase_OB"/>
</dbReference>
<dbReference type="Gene3D" id="3.40.50.10190">
    <property type="entry name" value="BRCT domain"/>
    <property type="match status" value="1"/>
</dbReference>
<keyword evidence="5" id="KW-0235">DNA replication</keyword>
<dbReference type="GO" id="GO:0046872">
    <property type="term" value="F:metal ion binding"/>
    <property type="evidence" value="ECO:0007669"/>
    <property type="project" value="UniProtKB-KW"/>
</dbReference>
<dbReference type="Pfam" id="PF03120">
    <property type="entry name" value="OB_DNA_ligase"/>
    <property type="match status" value="1"/>
</dbReference>
<dbReference type="PROSITE" id="PS01055">
    <property type="entry name" value="DNA_LIGASE_N1"/>
    <property type="match status" value="1"/>
</dbReference>
<dbReference type="InterPro" id="IPR013840">
    <property type="entry name" value="DNAligase_N"/>
</dbReference>
<evidence type="ECO:0000256" key="8">
    <source>
        <dbReference type="ARBA" id="ARBA00022833"/>
    </source>
</evidence>
<dbReference type="SMART" id="SM00292">
    <property type="entry name" value="BRCT"/>
    <property type="match status" value="1"/>
</dbReference>
<gene>
    <name evidence="14" type="ORF">METZ01_LOCUS11164</name>
</gene>
<keyword evidence="11" id="KW-0234">DNA repair</keyword>
<dbReference type="SMART" id="SM00278">
    <property type="entry name" value="HhH1"/>
    <property type="match status" value="4"/>
</dbReference>
<evidence type="ECO:0000256" key="12">
    <source>
        <dbReference type="ARBA" id="ARBA00034005"/>
    </source>
</evidence>
<evidence type="ECO:0000256" key="6">
    <source>
        <dbReference type="ARBA" id="ARBA00022723"/>
    </source>
</evidence>
<dbReference type="GO" id="GO:0006281">
    <property type="term" value="P:DNA repair"/>
    <property type="evidence" value="ECO:0007669"/>
    <property type="project" value="UniProtKB-KW"/>
</dbReference>
<dbReference type="EC" id="6.5.1.2" evidence="3"/>
<dbReference type="Pfam" id="PF01653">
    <property type="entry name" value="DNA_ligase_aden"/>
    <property type="match status" value="1"/>
</dbReference>
<dbReference type="Gene3D" id="2.40.50.140">
    <property type="entry name" value="Nucleic acid-binding proteins"/>
    <property type="match status" value="1"/>
</dbReference>
<evidence type="ECO:0000256" key="3">
    <source>
        <dbReference type="ARBA" id="ARBA00012722"/>
    </source>
</evidence>
<keyword evidence="6" id="KW-0479">Metal-binding</keyword>
<sequence>MINRAIELRKLIEKHNYHYYILDDPLISDGEWDNLFKELESIETKYPELIVKNSPTQRVGVKPLDSFETITHRKPMLSLSNAMNNNELTLFDERIKKLLETNTNIEYMAEPKLDGIGVELIYEKGIFSAGLTRGDGFEGEDITQNLRTIRALPLKLLGDKIPRLLEVRGEVFIGKNEFIKLNKNQEVINKQLFANPRNAAAGSLRQLDSNITANRPLSLYCYEPGVIEGVEYKTHDEFLIHITKLGLPVNNLIKKVVGIKNIIEYHNNLELIRDQLGYEIDGTVFKVNNYSKREEAGSRSRSPRWAIAGKFKAQQTTSTIISITIQVGRTGALTPVARVKPVFVSGVTVTNVTLHNQDEIDRKDIRVGDKVLIERSGDVIPKIVKVVGRDKKNAQKFKIDTLCPSCGQKTKKQNDEAIMRCVNSFCQAQVQGRIQHYCSKLAMNIEGLGDKIVEQLIDNHLIKNIDDLYSIKKNKISSLDGLGDKSATNIIDSINKSKKTTFARFIYALGIRNVGEHTAKLLEKKYNSDLETFIIAEESELLEINEIGKIVAKSIVEFWNDKNNLTIVNNCIERGVVIEQIKKSSSNSLDGEIFVFTGSLNLINRNNAKTMVDNAGGQTKNSITKTTTYLVAGENSGSKLEKAKQLGISTLSEKEFLELIGNT</sequence>
<dbReference type="Pfam" id="PF03119">
    <property type="entry name" value="DNA_ligase_ZBD"/>
    <property type="match status" value="1"/>
</dbReference>
<dbReference type="InterPro" id="IPR001357">
    <property type="entry name" value="BRCT_dom"/>
</dbReference>
<keyword evidence="4" id="KW-0436">Ligase</keyword>
<dbReference type="PIRSF" id="PIRSF001604">
    <property type="entry name" value="LigA"/>
    <property type="match status" value="1"/>
</dbReference>
<dbReference type="FunFam" id="2.40.50.140:FF:000012">
    <property type="entry name" value="DNA ligase"/>
    <property type="match status" value="1"/>
</dbReference>
<dbReference type="InterPro" id="IPR013839">
    <property type="entry name" value="DNAligase_adenylation"/>
</dbReference>
<dbReference type="Pfam" id="PF00533">
    <property type="entry name" value="BRCT"/>
    <property type="match status" value="1"/>
</dbReference>
<keyword evidence="10" id="KW-0520">NAD</keyword>
<evidence type="ECO:0000256" key="1">
    <source>
        <dbReference type="ARBA" id="ARBA00001946"/>
    </source>
</evidence>
<accession>A0A381NUT7</accession>
<dbReference type="CDD" id="cd00114">
    <property type="entry name" value="LIGANc"/>
    <property type="match status" value="1"/>
</dbReference>
<dbReference type="NCBIfam" id="TIGR00575">
    <property type="entry name" value="dnlj"/>
    <property type="match status" value="1"/>
</dbReference>
<organism evidence="14">
    <name type="scientific">marine metagenome</name>
    <dbReference type="NCBI Taxonomy" id="408172"/>
    <lineage>
        <taxon>unclassified sequences</taxon>
        <taxon>metagenomes</taxon>
        <taxon>ecological metagenomes</taxon>
    </lineage>
</organism>
<dbReference type="SUPFAM" id="SSF50249">
    <property type="entry name" value="Nucleic acid-binding proteins"/>
    <property type="match status" value="1"/>
</dbReference>
<dbReference type="InterPro" id="IPR036420">
    <property type="entry name" value="BRCT_dom_sf"/>
</dbReference>
<dbReference type="Gene3D" id="1.10.287.610">
    <property type="entry name" value="Helix hairpin bin"/>
    <property type="match status" value="1"/>
</dbReference>
<evidence type="ECO:0000256" key="2">
    <source>
        <dbReference type="ARBA" id="ARBA00004067"/>
    </source>
</evidence>
<dbReference type="InterPro" id="IPR012340">
    <property type="entry name" value="NA-bd_OB-fold"/>
</dbReference>
<keyword evidence="9" id="KW-0460">Magnesium</keyword>
<dbReference type="AlphaFoldDB" id="A0A381NUT7"/>
<dbReference type="NCBIfam" id="NF005932">
    <property type="entry name" value="PRK07956.1"/>
    <property type="match status" value="1"/>
</dbReference>
<evidence type="ECO:0000256" key="7">
    <source>
        <dbReference type="ARBA" id="ARBA00022763"/>
    </source>
</evidence>
<evidence type="ECO:0000256" key="11">
    <source>
        <dbReference type="ARBA" id="ARBA00023204"/>
    </source>
</evidence>
<dbReference type="Pfam" id="PF14520">
    <property type="entry name" value="HHH_5"/>
    <property type="match status" value="1"/>
</dbReference>
<proteinExistence type="inferred from homology"/>
<dbReference type="PROSITE" id="PS01056">
    <property type="entry name" value="DNA_LIGASE_N2"/>
    <property type="match status" value="1"/>
</dbReference>
<dbReference type="InterPro" id="IPR001679">
    <property type="entry name" value="DNA_ligase"/>
</dbReference>
<dbReference type="EMBL" id="UINC01000610">
    <property type="protein sequence ID" value="SUZ58310.1"/>
    <property type="molecule type" value="Genomic_DNA"/>
</dbReference>
<dbReference type="InterPro" id="IPR003583">
    <property type="entry name" value="Hlx-hairpin-Hlx_DNA-bd_motif"/>
</dbReference>
<dbReference type="FunFam" id="1.10.150.20:FF:000007">
    <property type="entry name" value="DNA ligase"/>
    <property type="match status" value="1"/>
</dbReference>
<evidence type="ECO:0000256" key="5">
    <source>
        <dbReference type="ARBA" id="ARBA00022705"/>
    </source>
</evidence>
<dbReference type="Gene3D" id="3.30.470.30">
    <property type="entry name" value="DNA ligase/mRNA capping enzyme"/>
    <property type="match status" value="1"/>
</dbReference>